<evidence type="ECO:0000313" key="1">
    <source>
        <dbReference type="EMBL" id="OIT34691.1"/>
    </source>
</evidence>
<reference evidence="1" key="1">
    <citation type="submission" date="2016-11" db="EMBL/GenBank/DDBJ databases">
        <title>The genome of Nicotiana attenuata.</title>
        <authorList>
            <person name="Xu S."/>
            <person name="Brockmoeller T."/>
            <person name="Gaquerel E."/>
            <person name="Navarro A."/>
            <person name="Kuhl H."/>
            <person name="Gase K."/>
            <person name="Ling Z."/>
            <person name="Zhou W."/>
            <person name="Kreitzer C."/>
            <person name="Stanke M."/>
            <person name="Tang H."/>
            <person name="Lyons E."/>
            <person name="Pandey P."/>
            <person name="Pandey S.P."/>
            <person name="Timmermann B."/>
            <person name="Baldwin I.T."/>
        </authorList>
    </citation>
    <scope>NUCLEOTIDE SEQUENCE [LARGE SCALE GENOMIC DNA]</scope>
    <source>
        <strain evidence="1">UT</strain>
    </source>
</reference>
<dbReference type="EMBL" id="MJEQ01000669">
    <property type="protein sequence ID" value="OIT34691.1"/>
    <property type="molecule type" value="Genomic_DNA"/>
</dbReference>
<organism evidence="1 2">
    <name type="scientific">Nicotiana attenuata</name>
    <name type="common">Coyote tobacco</name>
    <dbReference type="NCBI Taxonomy" id="49451"/>
    <lineage>
        <taxon>Eukaryota</taxon>
        <taxon>Viridiplantae</taxon>
        <taxon>Streptophyta</taxon>
        <taxon>Embryophyta</taxon>
        <taxon>Tracheophyta</taxon>
        <taxon>Spermatophyta</taxon>
        <taxon>Magnoliopsida</taxon>
        <taxon>eudicotyledons</taxon>
        <taxon>Gunneridae</taxon>
        <taxon>Pentapetalae</taxon>
        <taxon>asterids</taxon>
        <taxon>lamiids</taxon>
        <taxon>Solanales</taxon>
        <taxon>Solanaceae</taxon>
        <taxon>Nicotianoideae</taxon>
        <taxon>Nicotianeae</taxon>
        <taxon>Nicotiana</taxon>
    </lineage>
</organism>
<gene>
    <name evidence="1" type="ORF">A4A49_51369</name>
</gene>
<proteinExistence type="predicted"/>
<comment type="caution">
    <text evidence="1">The sequence shown here is derived from an EMBL/GenBank/DDBJ whole genome shotgun (WGS) entry which is preliminary data.</text>
</comment>
<name>A0A314KYZ9_NICAT</name>
<dbReference type="AlphaFoldDB" id="A0A314KYZ9"/>
<keyword evidence="2" id="KW-1185">Reference proteome</keyword>
<feature type="non-terminal residue" evidence="1">
    <location>
        <position position="1"/>
    </location>
</feature>
<protein>
    <submittedName>
        <fullName evidence="1">Uncharacterized protein</fullName>
    </submittedName>
</protein>
<sequence length="63" mass="7201">LTCGWCLPEKQKKSSYSEKNVLVCERTWQNLNPLAYSKLLSVTPGMQYSDNRSCKNGLSQVQF</sequence>
<dbReference type="Proteomes" id="UP000187609">
    <property type="component" value="Unassembled WGS sequence"/>
</dbReference>
<accession>A0A314KYZ9</accession>
<evidence type="ECO:0000313" key="2">
    <source>
        <dbReference type="Proteomes" id="UP000187609"/>
    </source>
</evidence>